<proteinExistence type="predicted"/>
<dbReference type="Proteomes" id="UP000012249">
    <property type="component" value="Unassembled WGS sequence"/>
</dbReference>
<accession>N1UB04</accession>
<dbReference type="AlphaFoldDB" id="N1UB04"/>
<evidence type="ECO:0000313" key="2">
    <source>
        <dbReference type="Proteomes" id="UP000012249"/>
    </source>
</evidence>
<protein>
    <submittedName>
        <fullName evidence="1">Uncharacterized protein</fullName>
    </submittedName>
</protein>
<evidence type="ECO:0000313" key="1">
    <source>
        <dbReference type="EMBL" id="EMY16287.1"/>
    </source>
</evidence>
<name>N1UB04_9LEPT</name>
<comment type="caution">
    <text evidence="1">The sequence shown here is derived from an EMBL/GenBank/DDBJ whole genome shotgun (WGS) entry which is preliminary data.</text>
</comment>
<gene>
    <name evidence="1" type="ORF">LEP1GSC043_2685</name>
</gene>
<organism evidence="1 2">
    <name type="scientific">Leptospira weilii str. Ecochallenge</name>
    <dbReference type="NCBI Taxonomy" id="1049986"/>
    <lineage>
        <taxon>Bacteria</taxon>
        <taxon>Pseudomonadati</taxon>
        <taxon>Spirochaetota</taxon>
        <taxon>Spirochaetia</taxon>
        <taxon>Leptospirales</taxon>
        <taxon>Leptospiraceae</taxon>
        <taxon>Leptospira</taxon>
    </lineage>
</organism>
<sequence length="83" mass="9881">MFFRQLPRKLFHIKKHKLGNYFSKPYNKIANTTSFQSPFLLHSQNIQKMPGAPQYSLKKYNSKSYTKFLSMKISRMGLFEQTI</sequence>
<dbReference type="EMBL" id="AHMI02000033">
    <property type="protein sequence ID" value="EMY16287.1"/>
    <property type="molecule type" value="Genomic_DNA"/>
</dbReference>
<reference evidence="1 2" key="1">
    <citation type="submission" date="2013-02" db="EMBL/GenBank/DDBJ databases">
        <authorList>
            <person name="Harkins D.M."/>
            <person name="Durkin A.S."/>
            <person name="Brinkac L.M."/>
            <person name="Haft D.H."/>
            <person name="Selengut J.D."/>
            <person name="Sanka R."/>
            <person name="DePew J."/>
            <person name="Purushe J."/>
            <person name="Haake D.A."/>
            <person name="Matsunaga J."/>
            <person name="Vinetz J.M."/>
            <person name="Sutton G.G."/>
            <person name="Nierman W.C."/>
            <person name="Fouts D.E."/>
        </authorList>
    </citation>
    <scope>NUCLEOTIDE SEQUENCE [LARGE SCALE GENOMIC DNA]</scope>
    <source>
        <strain evidence="1 2">Ecochallenge</strain>
    </source>
</reference>